<dbReference type="Proteomes" id="UP000070371">
    <property type="component" value="Chromosome"/>
</dbReference>
<dbReference type="AlphaFoldDB" id="A0A126V2S8"/>
<name>A0A126V2S8_9RHOB</name>
<reference evidence="1 2" key="1">
    <citation type="submission" date="2016-02" db="EMBL/GenBank/DDBJ databases">
        <title>Complete genome sequence of Halocynthiibacter arcticus PAMC 20958t from arctic marine sediment.</title>
        <authorList>
            <person name="Lee Y.M."/>
            <person name="Baek K."/>
            <person name="Lee H.K."/>
            <person name="Shin S.C."/>
        </authorList>
    </citation>
    <scope>NUCLEOTIDE SEQUENCE [LARGE SCALE GENOMIC DNA]</scope>
    <source>
        <strain evidence="1">PAMC 20958</strain>
    </source>
</reference>
<proteinExistence type="predicted"/>
<dbReference type="RefSeq" id="WP_039003631.1">
    <property type="nucleotide sequence ID" value="NZ_CP014327.1"/>
</dbReference>
<accession>A0A126V2S8</accession>
<gene>
    <name evidence="1" type="ORF">RC74_16325</name>
</gene>
<dbReference type="EMBL" id="CP014327">
    <property type="protein sequence ID" value="AML52628.1"/>
    <property type="molecule type" value="Genomic_DNA"/>
</dbReference>
<protein>
    <submittedName>
        <fullName evidence="1">Uncharacterized protein</fullName>
    </submittedName>
</protein>
<organism evidence="1 2">
    <name type="scientific">Falsihalocynthiibacter arcticus</name>
    <dbReference type="NCBI Taxonomy" id="1579316"/>
    <lineage>
        <taxon>Bacteria</taxon>
        <taxon>Pseudomonadati</taxon>
        <taxon>Pseudomonadota</taxon>
        <taxon>Alphaproteobacteria</taxon>
        <taxon>Rhodobacterales</taxon>
        <taxon>Roseobacteraceae</taxon>
        <taxon>Falsihalocynthiibacter</taxon>
    </lineage>
</organism>
<evidence type="ECO:0000313" key="2">
    <source>
        <dbReference type="Proteomes" id="UP000070371"/>
    </source>
</evidence>
<sequence length="79" mass="8816">MKKILRSDETNDIKIARTLSLYQMKGITSTKTYKQCDGAVLPSIGCPKYMSLSFPEGLDAEIVSKLSNLHDLCRSLDAY</sequence>
<keyword evidence="2" id="KW-1185">Reference proteome</keyword>
<evidence type="ECO:0000313" key="1">
    <source>
        <dbReference type="EMBL" id="AML52628.1"/>
    </source>
</evidence>
<dbReference type="KEGG" id="hat:RC74_16325"/>